<name>S7Q2L0_GLOTA</name>
<evidence type="ECO:0000259" key="2">
    <source>
        <dbReference type="Pfam" id="PF00248"/>
    </source>
</evidence>
<protein>
    <submittedName>
        <fullName evidence="3">Aldo/keto reductase</fullName>
    </submittedName>
</protein>
<dbReference type="EMBL" id="KB469305">
    <property type="protein sequence ID" value="EPQ53768.1"/>
    <property type="molecule type" value="Genomic_DNA"/>
</dbReference>
<dbReference type="SUPFAM" id="SSF51430">
    <property type="entry name" value="NAD(P)-linked oxidoreductase"/>
    <property type="match status" value="1"/>
</dbReference>
<dbReference type="Pfam" id="PF00248">
    <property type="entry name" value="Aldo_ket_red"/>
    <property type="match status" value="1"/>
</dbReference>
<gene>
    <name evidence="3" type="ORF">GLOTRDRAFT_139885</name>
</gene>
<reference evidence="3 4" key="1">
    <citation type="journal article" date="2012" name="Science">
        <title>The Paleozoic origin of enzymatic lignin decomposition reconstructed from 31 fungal genomes.</title>
        <authorList>
            <person name="Floudas D."/>
            <person name="Binder M."/>
            <person name="Riley R."/>
            <person name="Barry K."/>
            <person name="Blanchette R.A."/>
            <person name="Henrissat B."/>
            <person name="Martinez A.T."/>
            <person name="Otillar R."/>
            <person name="Spatafora J.W."/>
            <person name="Yadav J.S."/>
            <person name="Aerts A."/>
            <person name="Benoit I."/>
            <person name="Boyd A."/>
            <person name="Carlson A."/>
            <person name="Copeland A."/>
            <person name="Coutinho P.M."/>
            <person name="de Vries R.P."/>
            <person name="Ferreira P."/>
            <person name="Findley K."/>
            <person name="Foster B."/>
            <person name="Gaskell J."/>
            <person name="Glotzer D."/>
            <person name="Gorecki P."/>
            <person name="Heitman J."/>
            <person name="Hesse C."/>
            <person name="Hori C."/>
            <person name="Igarashi K."/>
            <person name="Jurgens J.A."/>
            <person name="Kallen N."/>
            <person name="Kersten P."/>
            <person name="Kohler A."/>
            <person name="Kuees U."/>
            <person name="Kumar T.K.A."/>
            <person name="Kuo A."/>
            <person name="LaButti K."/>
            <person name="Larrondo L.F."/>
            <person name="Lindquist E."/>
            <person name="Ling A."/>
            <person name="Lombard V."/>
            <person name="Lucas S."/>
            <person name="Lundell T."/>
            <person name="Martin R."/>
            <person name="McLaughlin D.J."/>
            <person name="Morgenstern I."/>
            <person name="Morin E."/>
            <person name="Murat C."/>
            <person name="Nagy L.G."/>
            <person name="Nolan M."/>
            <person name="Ohm R.A."/>
            <person name="Patyshakuliyeva A."/>
            <person name="Rokas A."/>
            <person name="Ruiz-Duenas F.J."/>
            <person name="Sabat G."/>
            <person name="Salamov A."/>
            <person name="Samejima M."/>
            <person name="Schmutz J."/>
            <person name="Slot J.C."/>
            <person name="St John F."/>
            <person name="Stenlid J."/>
            <person name="Sun H."/>
            <person name="Sun S."/>
            <person name="Syed K."/>
            <person name="Tsang A."/>
            <person name="Wiebenga A."/>
            <person name="Young D."/>
            <person name="Pisabarro A."/>
            <person name="Eastwood D.C."/>
            <person name="Martin F."/>
            <person name="Cullen D."/>
            <person name="Grigoriev I.V."/>
            <person name="Hibbett D.S."/>
        </authorList>
    </citation>
    <scope>NUCLEOTIDE SEQUENCE [LARGE SCALE GENOMIC DNA]</scope>
    <source>
        <strain evidence="3 4">ATCC 11539</strain>
    </source>
</reference>
<dbReference type="PRINTS" id="PR00069">
    <property type="entry name" value="ALDKETRDTASE"/>
</dbReference>
<dbReference type="InterPro" id="IPR050791">
    <property type="entry name" value="Aldo-Keto_reductase"/>
</dbReference>
<evidence type="ECO:0000313" key="3">
    <source>
        <dbReference type="EMBL" id="EPQ53768.1"/>
    </source>
</evidence>
<dbReference type="GO" id="GO:0005737">
    <property type="term" value="C:cytoplasm"/>
    <property type="evidence" value="ECO:0007669"/>
    <property type="project" value="TreeGrafter"/>
</dbReference>
<dbReference type="GeneID" id="19304371"/>
<dbReference type="InterPro" id="IPR023210">
    <property type="entry name" value="NADP_OxRdtase_dom"/>
</dbReference>
<proteinExistence type="predicted"/>
<sequence length="340" mass="37839">MSPLPTRKIGEDSVTAIGYGAMGIAAHYGKPLPDEDRLKFLDLLFESGCTNWDTANSYNDSEELIGKWLDKTGKRKDIFLATKFGFARQPDRLINGEPEYVRECIEKSLKRLRTDYVDLYYLHRADPKVPIELTVGAMAELVKEGKVRYLGLSEISSATLRRAHAVHPIAAIEVEYSPFTLDIEDEKIGLLKTARELGVKIVAYSPLGRGLLTGRFRSPDDFSEGDWRRSVPRYSRENFPNILKLADGLKTIGERHGATAGQVALAWLLAQGDDVIPIPGTTKVENLRENLGATSIKLTEEEIQEIRILAEKSDSAQGTRYPPGMVETLYADTPALANQM</sequence>
<dbReference type="Gene3D" id="3.20.20.100">
    <property type="entry name" value="NADP-dependent oxidoreductase domain"/>
    <property type="match status" value="1"/>
</dbReference>
<dbReference type="GO" id="GO:0016491">
    <property type="term" value="F:oxidoreductase activity"/>
    <property type="evidence" value="ECO:0007669"/>
    <property type="project" value="UniProtKB-KW"/>
</dbReference>
<dbReference type="eggNOG" id="KOG1575">
    <property type="taxonomic scope" value="Eukaryota"/>
</dbReference>
<keyword evidence="4" id="KW-1185">Reference proteome</keyword>
<dbReference type="AlphaFoldDB" id="S7Q2L0"/>
<keyword evidence="1" id="KW-0560">Oxidoreductase</keyword>
<dbReference type="KEGG" id="gtr:GLOTRDRAFT_139885"/>
<organism evidence="3 4">
    <name type="scientific">Gloeophyllum trabeum (strain ATCC 11539 / FP-39264 / Madison 617)</name>
    <name type="common">Brown rot fungus</name>
    <dbReference type="NCBI Taxonomy" id="670483"/>
    <lineage>
        <taxon>Eukaryota</taxon>
        <taxon>Fungi</taxon>
        <taxon>Dikarya</taxon>
        <taxon>Basidiomycota</taxon>
        <taxon>Agaricomycotina</taxon>
        <taxon>Agaricomycetes</taxon>
        <taxon>Gloeophyllales</taxon>
        <taxon>Gloeophyllaceae</taxon>
        <taxon>Gloeophyllum</taxon>
    </lineage>
</organism>
<evidence type="ECO:0000313" key="4">
    <source>
        <dbReference type="Proteomes" id="UP000030669"/>
    </source>
</evidence>
<evidence type="ECO:0000256" key="1">
    <source>
        <dbReference type="ARBA" id="ARBA00023002"/>
    </source>
</evidence>
<accession>S7Q2L0</accession>
<dbReference type="InterPro" id="IPR020471">
    <property type="entry name" value="AKR"/>
</dbReference>
<dbReference type="RefSeq" id="XP_007868056.1">
    <property type="nucleotide sequence ID" value="XM_007869865.1"/>
</dbReference>
<dbReference type="Proteomes" id="UP000030669">
    <property type="component" value="Unassembled WGS sequence"/>
</dbReference>
<dbReference type="OMA" id="RYPAMMM"/>
<dbReference type="PANTHER" id="PTHR43625">
    <property type="entry name" value="AFLATOXIN B1 ALDEHYDE REDUCTASE"/>
    <property type="match status" value="1"/>
</dbReference>
<feature type="domain" description="NADP-dependent oxidoreductase" evidence="2">
    <location>
        <begin position="16"/>
        <end position="309"/>
    </location>
</feature>
<dbReference type="InterPro" id="IPR036812">
    <property type="entry name" value="NAD(P)_OxRdtase_dom_sf"/>
</dbReference>
<dbReference type="OrthoDB" id="37537at2759"/>
<dbReference type="HOGENOM" id="CLU_023205_2_1_1"/>
<dbReference type="PANTHER" id="PTHR43625:SF40">
    <property type="entry name" value="ALDO-KETO REDUCTASE YAKC [NADP(+)]"/>
    <property type="match status" value="1"/>
</dbReference>